<sequence length="94" mass="10263">MPVGSRVQRSSEFSPRRPHASLRALGLVIITSPSGTTGNPASVGSFQTWMPKRCGHRSGLSSFPSRMLTRATGPALQKHREHYPQPNDVCHITV</sequence>
<reference evidence="1 2" key="1">
    <citation type="journal article" date="2016" name="Mol. Biol. Evol.">
        <title>Comparative Genomics of Early-Diverging Mushroom-Forming Fungi Provides Insights into the Origins of Lignocellulose Decay Capabilities.</title>
        <authorList>
            <person name="Nagy L.G."/>
            <person name="Riley R."/>
            <person name="Tritt A."/>
            <person name="Adam C."/>
            <person name="Daum C."/>
            <person name="Floudas D."/>
            <person name="Sun H."/>
            <person name="Yadav J.S."/>
            <person name="Pangilinan J."/>
            <person name="Larsson K.H."/>
            <person name="Matsuura K."/>
            <person name="Barry K."/>
            <person name="Labutti K."/>
            <person name="Kuo R."/>
            <person name="Ohm R.A."/>
            <person name="Bhattacharya S.S."/>
            <person name="Shirouzu T."/>
            <person name="Yoshinaga Y."/>
            <person name="Martin F.M."/>
            <person name="Grigoriev I.V."/>
            <person name="Hibbett D.S."/>
        </authorList>
    </citation>
    <scope>NUCLEOTIDE SEQUENCE [LARGE SCALE GENOMIC DNA]</scope>
    <source>
        <strain evidence="1 2">HHB12029</strain>
    </source>
</reference>
<keyword evidence="2" id="KW-1185">Reference proteome</keyword>
<dbReference type="AlphaFoldDB" id="A0A165H392"/>
<dbReference type="PROSITE" id="PS00161">
    <property type="entry name" value="ISOCITRATE_LYASE"/>
    <property type="match status" value="1"/>
</dbReference>
<dbReference type="InterPro" id="IPR018523">
    <property type="entry name" value="Isocitrate_lyase_ph_CS"/>
</dbReference>
<dbReference type="GO" id="GO:0003824">
    <property type="term" value="F:catalytic activity"/>
    <property type="evidence" value="ECO:0007669"/>
    <property type="project" value="InterPro"/>
</dbReference>
<evidence type="ECO:0000313" key="1">
    <source>
        <dbReference type="EMBL" id="KZV91391.1"/>
    </source>
</evidence>
<gene>
    <name evidence="1" type="ORF">EXIGLDRAFT_96850</name>
</gene>
<evidence type="ECO:0000313" key="2">
    <source>
        <dbReference type="Proteomes" id="UP000077266"/>
    </source>
</evidence>
<protein>
    <submittedName>
        <fullName evidence="1">Uncharacterized protein</fullName>
    </submittedName>
</protein>
<dbReference type="InParanoid" id="A0A165H392"/>
<dbReference type="EMBL" id="KV426028">
    <property type="protein sequence ID" value="KZV91391.1"/>
    <property type="molecule type" value="Genomic_DNA"/>
</dbReference>
<accession>A0A165H392</accession>
<name>A0A165H392_EXIGL</name>
<organism evidence="1 2">
    <name type="scientific">Exidia glandulosa HHB12029</name>
    <dbReference type="NCBI Taxonomy" id="1314781"/>
    <lineage>
        <taxon>Eukaryota</taxon>
        <taxon>Fungi</taxon>
        <taxon>Dikarya</taxon>
        <taxon>Basidiomycota</taxon>
        <taxon>Agaricomycotina</taxon>
        <taxon>Agaricomycetes</taxon>
        <taxon>Auriculariales</taxon>
        <taxon>Exidiaceae</taxon>
        <taxon>Exidia</taxon>
    </lineage>
</organism>
<proteinExistence type="predicted"/>
<dbReference type="Proteomes" id="UP000077266">
    <property type="component" value="Unassembled WGS sequence"/>
</dbReference>